<evidence type="ECO:0000313" key="2">
    <source>
        <dbReference type="Proteomes" id="UP001310890"/>
    </source>
</evidence>
<name>A0AAN7T8L8_9PEZI</name>
<dbReference type="EMBL" id="JAVRRL010000191">
    <property type="protein sequence ID" value="KAK5104858.1"/>
    <property type="molecule type" value="Genomic_DNA"/>
</dbReference>
<comment type="caution">
    <text evidence="1">The sequence shown here is derived from an EMBL/GenBank/DDBJ whole genome shotgun (WGS) entry which is preliminary data.</text>
</comment>
<evidence type="ECO:0000313" key="1">
    <source>
        <dbReference type="EMBL" id="KAK5104858.1"/>
    </source>
</evidence>
<accession>A0AAN7T8L8</accession>
<dbReference type="Proteomes" id="UP001310890">
    <property type="component" value="Unassembled WGS sequence"/>
</dbReference>
<proteinExistence type="predicted"/>
<dbReference type="Pfam" id="PF12520">
    <property type="entry name" value="DUF3723"/>
    <property type="match status" value="1"/>
</dbReference>
<dbReference type="InterPro" id="IPR022198">
    <property type="entry name" value="DUF3723"/>
</dbReference>
<organism evidence="1 2">
    <name type="scientific">Meristemomyces frigidus</name>
    <dbReference type="NCBI Taxonomy" id="1508187"/>
    <lineage>
        <taxon>Eukaryota</taxon>
        <taxon>Fungi</taxon>
        <taxon>Dikarya</taxon>
        <taxon>Ascomycota</taxon>
        <taxon>Pezizomycotina</taxon>
        <taxon>Dothideomycetes</taxon>
        <taxon>Dothideomycetidae</taxon>
        <taxon>Mycosphaerellales</taxon>
        <taxon>Teratosphaeriaceae</taxon>
        <taxon>Meristemomyces</taxon>
    </lineage>
</organism>
<sequence>MVGVSETYELLAAEEYINEQPYTGGEIFRKIRLYHQQGSETNEGKWWARLSPTKAKELRQLLKIKQYATAFDSSLPWLGLWTPIHLGSLHRFLTLKCNEEILSGLVYVHEAWSTIVPSVLEHLSVDAVDAKTVQRLQGLNPGALRADAKKVETLMQEQAIFPRVYNTNTRKKLLQNILTYDDEIPSLFTFFETLKHLEPCAKILRALMPPNKEMSTRTVFYGAYHRPTQFAVEHDPHDFQATRAGFV</sequence>
<dbReference type="AlphaFoldDB" id="A0AAN7T8L8"/>
<reference evidence="1" key="1">
    <citation type="submission" date="2023-08" db="EMBL/GenBank/DDBJ databases">
        <title>Black Yeasts Isolated from many extreme environments.</title>
        <authorList>
            <person name="Coleine C."/>
            <person name="Stajich J.E."/>
            <person name="Selbmann L."/>
        </authorList>
    </citation>
    <scope>NUCLEOTIDE SEQUENCE</scope>
    <source>
        <strain evidence="1">CCFEE 5401</strain>
    </source>
</reference>
<gene>
    <name evidence="1" type="ORF">LTR62_002770</name>
</gene>
<protein>
    <submittedName>
        <fullName evidence="1">Uncharacterized protein</fullName>
    </submittedName>
</protein>